<name>A0ABS0CFP3_9NOCA</name>
<evidence type="ECO:0000313" key="2">
    <source>
        <dbReference type="Proteomes" id="UP000807309"/>
    </source>
</evidence>
<evidence type="ECO:0000313" key="1">
    <source>
        <dbReference type="EMBL" id="MBF6227218.1"/>
    </source>
</evidence>
<dbReference type="PANTHER" id="PTHR37807">
    <property type="entry name" value="OS07G0160300 PROTEIN"/>
    <property type="match status" value="1"/>
</dbReference>
<dbReference type="Pfam" id="PF13671">
    <property type="entry name" value="AAA_33"/>
    <property type="match status" value="1"/>
</dbReference>
<dbReference type="RefSeq" id="WP_195034253.1">
    <property type="nucleotide sequence ID" value="NZ_JADLRE010000014.1"/>
</dbReference>
<organism evidence="1 2">
    <name type="scientific">Nocardia abscessus</name>
    <dbReference type="NCBI Taxonomy" id="120957"/>
    <lineage>
        <taxon>Bacteria</taxon>
        <taxon>Bacillati</taxon>
        <taxon>Actinomycetota</taxon>
        <taxon>Actinomycetes</taxon>
        <taxon>Mycobacteriales</taxon>
        <taxon>Nocardiaceae</taxon>
        <taxon>Nocardia</taxon>
    </lineage>
</organism>
<sequence>MPITATDNNNHAIRRPEALGCSGGCVTICELLVLVNGLPGSGKSTLAPALARELGAHLITKDAVKAALSAGIDHGSVPPNIGAIAMEAAWRLAAALSGVVLVDSWWFKPRDTRYAAAGIATSGATRAVEVWCAAPPELARARYRGRTRAALYHDDAHLAHDWDRWARLAEPLALTPVVVVDTTVSVDCPELARQVMAAATVAIDDVL</sequence>
<reference evidence="1 2" key="1">
    <citation type="submission" date="2020-10" db="EMBL/GenBank/DDBJ databases">
        <title>Identification of Nocardia species via Next-generation sequencing and recognition of intraspecies genetic diversity.</title>
        <authorList>
            <person name="Li P."/>
            <person name="Li P."/>
            <person name="Lu B."/>
        </authorList>
    </citation>
    <scope>NUCLEOTIDE SEQUENCE [LARGE SCALE GENOMIC DNA]</scope>
    <source>
        <strain evidence="1 2">N-11</strain>
    </source>
</reference>
<dbReference type="PANTHER" id="PTHR37807:SF3">
    <property type="entry name" value="OS07G0160300 PROTEIN"/>
    <property type="match status" value="1"/>
</dbReference>
<dbReference type="Proteomes" id="UP000807309">
    <property type="component" value="Unassembled WGS sequence"/>
</dbReference>
<accession>A0ABS0CFP3</accession>
<dbReference type="Gene3D" id="3.40.50.300">
    <property type="entry name" value="P-loop containing nucleotide triphosphate hydrolases"/>
    <property type="match status" value="1"/>
</dbReference>
<dbReference type="SUPFAM" id="SSF52540">
    <property type="entry name" value="P-loop containing nucleoside triphosphate hydrolases"/>
    <property type="match status" value="1"/>
</dbReference>
<gene>
    <name evidence="1" type="ORF">IU470_19180</name>
</gene>
<keyword evidence="2" id="KW-1185">Reference proteome</keyword>
<protein>
    <submittedName>
        <fullName evidence="1">AAA family ATPase</fullName>
    </submittedName>
</protein>
<dbReference type="EMBL" id="JADLRE010000014">
    <property type="protein sequence ID" value="MBF6227218.1"/>
    <property type="molecule type" value="Genomic_DNA"/>
</dbReference>
<proteinExistence type="predicted"/>
<dbReference type="InterPro" id="IPR027417">
    <property type="entry name" value="P-loop_NTPase"/>
</dbReference>
<comment type="caution">
    <text evidence="1">The sequence shown here is derived from an EMBL/GenBank/DDBJ whole genome shotgun (WGS) entry which is preliminary data.</text>
</comment>